<feature type="transmembrane region" description="Helical" evidence="8">
    <location>
        <begin position="65"/>
        <end position="93"/>
    </location>
</feature>
<keyword evidence="6 8" id="KW-1133">Transmembrane helix</keyword>
<evidence type="ECO:0000256" key="8">
    <source>
        <dbReference type="SAM" id="Phobius"/>
    </source>
</evidence>
<name>A0A6C7EHP2_ILUCY</name>
<evidence type="ECO:0000256" key="3">
    <source>
        <dbReference type="ARBA" id="ARBA00022448"/>
    </source>
</evidence>
<evidence type="ECO:0000256" key="1">
    <source>
        <dbReference type="ARBA" id="ARBA00004651"/>
    </source>
</evidence>
<dbReference type="GO" id="GO:1903785">
    <property type="term" value="P:L-valine transmembrane transport"/>
    <property type="evidence" value="ECO:0007669"/>
    <property type="project" value="TreeGrafter"/>
</dbReference>
<keyword evidence="7 8" id="KW-0472">Membrane</keyword>
<feature type="transmembrane region" description="Helical" evidence="8">
    <location>
        <begin position="123"/>
        <end position="145"/>
    </location>
</feature>
<keyword evidence="4" id="KW-1003">Cell membrane</keyword>
<reference evidence="9 10" key="1">
    <citation type="journal article" date="2013" name="Int. J. Syst. Evol. Microbiol.">
        <title>Ilumatobacter nonamiense sp. nov. and Ilumatobacter coccineum sp. nov., isolated from seashore sand.</title>
        <authorList>
            <person name="Matsumoto A."/>
            <person name="Kasai H."/>
            <person name="Matsuo Y."/>
            <person name="Shizuri Y."/>
            <person name="Ichikawa N."/>
            <person name="Fujita N."/>
            <person name="Omura S."/>
            <person name="Takahashi Y."/>
        </authorList>
    </citation>
    <scope>NUCLEOTIDE SEQUENCE [LARGE SCALE GENOMIC DNA]</scope>
    <source>
        <strain evidence="10">NBRC 103263 / KCTC 29153 / YM16-304</strain>
    </source>
</reference>
<keyword evidence="10" id="KW-1185">Reference proteome</keyword>
<evidence type="ECO:0000313" key="10">
    <source>
        <dbReference type="Proteomes" id="UP000011863"/>
    </source>
</evidence>
<evidence type="ECO:0000256" key="6">
    <source>
        <dbReference type="ARBA" id="ARBA00022989"/>
    </source>
</evidence>
<dbReference type="PANTHER" id="PTHR34979">
    <property type="entry name" value="INNER MEMBRANE PROTEIN YGAZ"/>
    <property type="match status" value="1"/>
</dbReference>
<dbReference type="KEGG" id="aym:YM304_41710"/>
<evidence type="ECO:0000256" key="7">
    <source>
        <dbReference type="ARBA" id="ARBA00023136"/>
    </source>
</evidence>
<organism evidence="9 10">
    <name type="scientific">Ilumatobacter coccineus (strain NBRC 103263 / KCTC 29153 / YM16-304)</name>
    <dbReference type="NCBI Taxonomy" id="1313172"/>
    <lineage>
        <taxon>Bacteria</taxon>
        <taxon>Bacillati</taxon>
        <taxon>Actinomycetota</taxon>
        <taxon>Acidimicrobiia</taxon>
        <taxon>Acidimicrobiales</taxon>
        <taxon>Ilumatobacteraceae</taxon>
        <taxon>Ilumatobacter</taxon>
    </lineage>
</organism>
<keyword evidence="5 8" id="KW-0812">Transmembrane</keyword>
<evidence type="ECO:0000256" key="5">
    <source>
        <dbReference type="ARBA" id="ARBA00022692"/>
    </source>
</evidence>
<protein>
    <submittedName>
        <fullName evidence="9">AzlC family protein</fullName>
    </submittedName>
</protein>
<dbReference type="AlphaFoldDB" id="A0A6C7EHP2"/>
<gene>
    <name evidence="9" type="ORF">YM304_41710</name>
</gene>
<feature type="transmembrane region" description="Helical" evidence="8">
    <location>
        <begin position="12"/>
        <end position="45"/>
    </location>
</feature>
<dbReference type="PANTHER" id="PTHR34979:SF1">
    <property type="entry name" value="INNER MEMBRANE PROTEIN YGAZ"/>
    <property type="match status" value="1"/>
</dbReference>
<evidence type="ECO:0000313" key="9">
    <source>
        <dbReference type="EMBL" id="BAN04485.1"/>
    </source>
</evidence>
<feature type="transmembrane region" description="Helical" evidence="8">
    <location>
        <begin position="179"/>
        <end position="212"/>
    </location>
</feature>
<dbReference type="GO" id="GO:0005886">
    <property type="term" value="C:plasma membrane"/>
    <property type="evidence" value="ECO:0007669"/>
    <property type="project" value="UniProtKB-SubCell"/>
</dbReference>
<proteinExistence type="inferred from homology"/>
<dbReference type="InterPro" id="IPR011606">
    <property type="entry name" value="Brnchd-chn_aa_trnsp_permease"/>
</dbReference>
<keyword evidence="3" id="KW-0813">Transport</keyword>
<dbReference type="Pfam" id="PF03591">
    <property type="entry name" value="AzlC"/>
    <property type="match status" value="1"/>
</dbReference>
<accession>A0A6C7EHP2</accession>
<comment type="similarity">
    <text evidence="2">Belongs to the AzlC family.</text>
</comment>
<evidence type="ECO:0000256" key="2">
    <source>
        <dbReference type="ARBA" id="ARBA00010735"/>
    </source>
</evidence>
<dbReference type="Proteomes" id="UP000011863">
    <property type="component" value="Chromosome"/>
</dbReference>
<comment type="subcellular location">
    <subcellularLocation>
        <location evidence="1">Cell membrane</location>
        <topology evidence="1">Multi-pass membrane protein</topology>
    </subcellularLocation>
</comment>
<sequence length="223" mass="22997">MRRRINRQAASVTAAVAPFGIVFGAAAATAGLTLLEAIGFSVLVFGGSSQFAAVEILGDGGSVASAAIAGLLLNVRSLAFGVIMAPALAGAWWQRAWMSQLMIDESTAVGTAQDERRWRRYGYLAAGIGVFVVWNLTTIVGFVVFSEAGDLIDDLGLDVAGPAAFLALLWPRLSQRPQLAVAVTGALIALVVVPIAPAGVPILASMVAVFAARFVPEGASADE</sequence>
<dbReference type="EMBL" id="AP012057">
    <property type="protein sequence ID" value="BAN04485.1"/>
    <property type="molecule type" value="Genomic_DNA"/>
</dbReference>
<feature type="transmembrane region" description="Helical" evidence="8">
    <location>
        <begin position="151"/>
        <end position="170"/>
    </location>
</feature>
<evidence type="ECO:0000256" key="4">
    <source>
        <dbReference type="ARBA" id="ARBA00022475"/>
    </source>
</evidence>